<protein>
    <submittedName>
        <fullName evidence="2">Uncharacterized protein</fullName>
    </submittedName>
</protein>
<sequence>MEDGVPEHRPHGGVGAARLFVAGRGETELVRLAVTGERLQHRRLVVIQMHEGRVPHKPLPVTRSTTERVRTRRFGRTGLRTPDPCHSPRAGHPTRAGEPALHGALSERKADP</sequence>
<comment type="caution">
    <text evidence="2">The sequence shown here is derived from an EMBL/GenBank/DDBJ whole genome shotgun (WGS) entry which is preliminary data.</text>
</comment>
<feature type="region of interest" description="Disordered" evidence="1">
    <location>
        <begin position="55"/>
        <end position="112"/>
    </location>
</feature>
<evidence type="ECO:0000313" key="2">
    <source>
        <dbReference type="EMBL" id="GAA0594706.1"/>
    </source>
</evidence>
<name>A0ABP3QPB8_9ACTN</name>
<reference evidence="3" key="1">
    <citation type="journal article" date="2019" name="Int. J. Syst. Evol. Microbiol.">
        <title>The Global Catalogue of Microorganisms (GCM) 10K type strain sequencing project: providing services to taxonomists for standard genome sequencing and annotation.</title>
        <authorList>
            <consortium name="The Broad Institute Genomics Platform"/>
            <consortium name="The Broad Institute Genome Sequencing Center for Infectious Disease"/>
            <person name="Wu L."/>
            <person name="Ma J."/>
        </authorList>
    </citation>
    <scope>NUCLEOTIDE SEQUENCE [LARGE SCALE GENOMIC DNA]</scope>
    <source>
        <strain evidence="3">JCM 5067</strain>
    </source>
</reference>
<proteinExistence type="predicted"/>
<gene>
    <name evidence="2" type="ORF">GCM10010394_25150</name>
</gene>
<dbReference type="EMBL" id="BAAACA010000014">
    <property type="protein sequence ID" value="GAA0594706.1"/>
    <property type="molecule type" value="Genomic_DNA"/>
</dbReference>
<accession>A0ABP3QPB8</accession>
<organism evidence="2 3">
    <name type="scientific">Streptomyces crystallinus</name>
    <dbReference type="NCBI Taxonomy" id="68191"/>
    <lineage>
        <taxon>Bacteria</taxon>
        <taxon>Bacillati</taxon>
        <taxon>Actinomycetota</taxon>
        <taxon>Actinomycetes</taxon>
        <taxon>Kitasatosporales</taxon>
        <taxon>Streptomycetaceae</taxon>
        <taxon>Streptomyces</taxon>
    </lineage>
</organism>
<evidence type="ECO:0000256" key="1">
    <source>
        <dbReference type="SAM" id="MobiDB-lite"/>
    </source>
</evidence>
<evidence type="ECO:0000313" key="3">
    <source>
        <dbReference type="Proteomes" id="UP001500668"/>
    </source>
</evidence>
<dbReference type="Proteomes" id="UP001500668">
    <property type="component" value="Unassembled WGS sequence"/>
</dbReference>
<keyword evidence="3" id="KW-1185">Reference proteome</keyword>